<feature type="compositionally biased region" description="Pro residues" evidence="1">
    <location>
        <begin position="180"/>
        <end position="196"/>
    </location>
</feature>
<feature type="compositionally biased region" description="Low complexity" evidence="1">
    <location>
        <begin position="197"/>
        <end position="213"/>
    </location>
</feature>
<dbReference type="Proteomes" id="UP000019478">
    <property type="component" value="Unassembled WGS sequence"/>
</dbReference>
<dbReference type="Pfam" id="PF25485">
    <property type="entry name" value="DUF7908"/>
    <property type="match status" value="1"/>
</dbReference>
<protein>
    <recommendedName>
        <fullName evidence="3">DUF7908 domain-containing protein</fullName>
    </recommendedName>
</protein>
<dbReference type="GeneID" id="19170309"/>
<sequence length="233" mass="26009">MHFFSRLLQAAPLLLCLSAFAVLPVDGSQAHGRESVQLDVRSFKPHFFHAQVYRSGGRYHPRKASWIAFHPSIGDAYIVEEVEEAAEFYIKEGQLITSTGYYVHLDFSNGYAVFQRSTEKQDQGIYYEHTGDYLLIRGPGFTYGKGEGVWCVGDDGSVFVESRGATPFQCRPIDLRPNPGTKPLPPPSSRPSPPPHSTKTSTTTGPTPNPSSDPDVDLRRRDEEPNFEEEDES</sequence>
<dbReference type="OrthoDB" id="4157271at2759"/>
<dbReference type="InterPro" id="IPR057230">
    <property type="entry name" value="DUF7908"/>
</dbReference>
<evidence type="ECO:0000259" key="3">
    <source>
        <dbReference type="Pfam" id="PF25485"/>
    </source>
</evidence>
<dbReference type="EMBL" id="AMGY01000005">
    <property type="protein sequence ID" value="EXJ82386.1"/>
    <property type="molecule type" value="Genomic_DNA"/>
</dbReference>
<evidence type="ECO:0000256" key="1">
    <source>
        <dbReference type="SAM" id="MobiDB-lite"/>
    </source>
</evidence>
<evidence type="ECO:0000256" key="2">
    <source>
        <dbReference type="SAM" id="SignalP"/>
    </source>
</evidence>
<feature type="domain" description="DUF7908" evidence="3">
    <location>
        <begin position="45"/>
        <end position="180"/>
    </location>
</feature>
<accession>W9XZL0</accession>
<dbReference type="HOGENOM" id="CLU_082460_0_0_1"/>
<gene>
    <name evidence="4" type="ORF">A1O3_06199</name>
</gene>
<keyword evidence="5" id="KW-1185">Reference proteome</keyword>
<dbReference type="RefSeq" id="XP_007734509.1">
    <property type="nucleotide sequence ID" value="XM_007736319.1"/>
</dbReference>
<feature type="region of interest" description="Disordered" evidence="1">
    <location>
        <begin position="169"/>
        <end position="233"/>
    </location>
</feature>
<evidence type="ECO:0000313" key="5">
    <source>
        <dbReference type="Proteomes" id="UP000019478"/>
    </source>
</evidence>
<comment type="caution">
    <text evidence="4">The sequence shown here is derived from an EMBL/GenBank/DDBJ whole genome shotgun (WGS) entry which is preliminary data.</text>
</comment>
<keyword evidence="2" id="KW-0732">Signal</keyword>
<dbReference type="STRING" id="1182542.W9XZL0"/>
<name>W9XZL0_9EURO</name>
<dbReference type="eggNOG" id="ENOG502T5RH">
    <property type="taxonomic scope" value="Eukaryota"/>
</dbReference>
<dbReference type="AlphaFoldDB" id="W9XZL0"/>
<reference evidence="4 5" key="1">
    <citation type="submission" date="2013-03" db="EMBL/GenBank/DDBJ databases">
        <title>The Genome Sequence of Capronia epimyces CBS 606.96.</title>
        <authorList>
            <consortium name="The Broad Institute Genomics Platform"/>
            <person name="Cuomo C."/>
            <person name="de Hoog S."/>
            <person name="Gorbushina A."/>
            <person name="Walker B."/>
            <person name="Young S.K."/>
            <person name="Zeng Q."/>
            <person name="Gargeya S."/>
            <person name="Fitzgerald M."/>
            <person name="Haas B."/>
            <person name="Abouelleil A."/>
            <person name="Allen A.W."/>
            <person name="Alvarado L."/>
            <person name="Arachchi H.M."/>
            <person name="Berlin A.M."/>
            <person name="Chapman S.B."/>
            <person name="Gainer-Dewar J."/>
            <person name="Goldberg J."/>
            <person name="Griggs A."/>
            <person name="Gujja S."/>
            <person name="Hansen M."/>
            <person name="Howarth C."/>
            <person name="Imamovic A."/>
            <person name="Ireland A."/>
            <person name="Larimer J."/>
            <person name="McCowan C."/>
            <person name="Murphy C."/>
            <person name="Pearson M."/>
            <person name="Poon T.W."/>
            <person name="Priest M."/>
            <person name="Roberts A."/>
            <person name="Saif S."/>
            <person name="Shea T."/>
            <person name="Sisk P."/>
            <person name="Sykes S."/>
            <person name="Wortman J."/>
            <person name="Nusbaum C."/>
            <person name="Birren B."/>
        </authorList>
    </citation>
    <scope>NUCLEOTIDE SEQUENCE [LARGE SCALE GENOMIC DNA]</scope>
    <source>
        <strain evidence="4 5">CBS 606.96</strain>
    </source>
</reference>
<feature type="chain" id="PRO_5004934879" description="DUF7908 domain-containing protein" evidence="2">
    <location>
        <begin position="28"/>
        <end position="233"/>
    </location>
</feature>
<proteinExistence type="predicted"/>
<organism evidence="4 5">
    <name type="scientific">Capronia epimyces CBS 606.96</name>
    <dbReference type="NCBI Taxonomy" id="1182542"/>
    <lineage>
        <taxon>Eukaryota</taxon>
        <taxon>Fungi</taxon>
        <taxon>Dikarya</taxon>
        <taxon>Ascomycota</taxon>
        <taxon>Pezizomycotina</taxon>
        <taxon>Eurotiomycetes</taxon>
        <taxon>Chaetothyriomycetidae</taxon>
        <taxon>Chaetothyriales</taxon>
        <taxon>Herpotrichiellaceae</taxon>
        <taxon>Capronia</taxon>
    </lineage>
</organism>
<feature type="signal peptide" evidence="2">
    <location>
        <begin position="1"/>
        <end position="27"/>
    </location>
</feature>
<evidence type="ECO:0000313" key="4">
    <source>
        <dbReference type="EMBL" id="EXJ82386.1"/>
    </source>
</evidence>